<dbReference type="SUPFAM" id="SSF55048">
    <property type="entry name" value="Probable ACP-binding domain of malonyl-CoA ACP transacylase"/>
    <property type="match status" value="2"/>
</dbReference>
<evidence type="ECO:0000256" key="14">
    <source>
        <dbReference type="ARBA" id="ARBA00023098"/>
    </source>
</evidence>
<evidence type="ECO:0000256" key="7">
    <source>
        <dbReference type="ARBA" id="ARBA00022553"/>
    </source>
</evidence>
<dbReference type="FunFam" id="3.40.50.980:FF:000001">
    <property type="entry name" value="Non-ribosomal peptide synthetase"/>
    <property type="match status" value="1"/>
</dbReference>
<dbReference type="CDD" id="cd19531">
    <property type="entry name" value="LCL_NRPS-like"/>
    <property type="match status" value="1"/>
</dbReference>
<keyword evidence="11" id="KW-0521">NADP</keyword>
<dbReference type="Gene3D" id="3.90.180.10">
    <property type="entry name" value="Medium-chain alcohol dehydrogenases, catalytic domain"/>
    <property type="match status" value="2"/>
</dbReference>
<dbReference type="PROSITE" id="PS52019">
    <property type="entry name" value="PKS_MFAS_DH"/>
    <property type="match status" value="2"/>
</dbReference>
<dbReference type="InterPro" id="IPR010071">
    <property type="entry name" value="AA_adenyl_dom"/>
</dbReference>
<dbReference type="InterPro" id="IPR036736">
    <property type="entry name" value="ACP-like_sf"/>
</dbReference>
<evidence type="ECO:0000256" key="4">
    <source>
        <dbReference type="ARBA" id="ARBA00006432"/>
    </source>
</evidence>
<dbReference type="SUPFAM" id="SSF52151">
    <property type="entry name" value="FabD/lysophospholipase-like"/>
    <property type="match status" value="2"/>
</dbReference>
<dbReference type="SMART" id="SM00823">
    <property type="entry name" value="PKS_PP"/>
    <property type="match status" value="3"/>
</dbReference>
<dbReference type="Gene3D" id="3.10.129.110">
    <property type="entry name" value="Polyketide synthase dehydratase"/>
    <property type="match status" value="2"/>
</dbReference>
<dbReference type="FunFam" id="3.40.366.10:FF:000002">
    <property type="entry name" value="Probable polyketide synthase 2"/>
    <property type="match status" value="2"/>
</dbReference>
<dbReference type="InterPro" id="IPR001227">
    <property type="entry name" value="Ac_transferase_dom_sf"/>
</dbReference>
<dbReference type="CDD" id="cd08955">
    <property type="entry name" value="KR_2_FAS_SDR_x"/>
    <property type="match status" value="2"/>
</dbReference>
<dbReference type="PROSITE" id="PS52004">
    <property type="entry name" value="KS3_2"/>
    <property type="match status" value="2"/>
</dbReference>
<evidence type="ECO:0000256" key="25">
    <source>
        <dbReference type="ARBA" id="ARBA00073623"/>
    </source>
</evidence>
<comment type="similarity">
    <text evidence="17">In the C-terminal section; belongs to the NRP synthetase family.</text>
</comment>
<dbReference type="Pfam" id="PF18563">
    <property type="entry name" value="TubC_N"/>
    <property type="match status" value="1"/>
</dbReference>
<evidence type="ECO:0000256" key="16">
    <source>
        <dbReference type="ARBA" id="ARBA00023315"/>
    </source>
</evidence>
<evidence type="ECO:0000256" key="9">
    <source>
        <dbReference type="ARBA" id="ARBA00022737"/>
    </source>
</evidence>
<dbReference type="Pfam" id="PF14765">
    <property type="entry name" value="PS-DH"/>
    <property type="match status" value="2"/>
</dbReference>
<dbReference type="GO" id="GO:0004312">
    <property type="term" value="F:fatty acid synthase activity"/>
    <property type="evidence" value="ECO:0007669"/>
    <property type="project" value="TreeGrafter"/>
</dbReference>
<dbReference type="InterPro" id="IPR042104">
    <property type="entry name" value="PKS_dehydratase_sf"/>
</dbReference>
<keyword evidence="13" id="KW-0175">Coiled coil</keyword>
<dbReference type="Gene3D" id="1.10.10.1830">
    <property type="entry name" value="Non-ribosomal peptide synthase, adenylation domain"/>
    <property type="match status" value="1"/>
</dbReference>
<dbReference type="Pfam" id="PF21089">
    <property type="entry name" value="PKS_DH_N"/>
    <property type="match status" value="2"/>
</dbReference>
<dbReference type="SMART" id="SM00822">
    <property type="entry name" value="PKS_KR"/>
    <property type="match status" value="2"/>
</dbReference>
<dbReference type="InterPro" id="IPR009081">
    <property type="entry name" value="PP-bd_ACP"/>
</dbReference>
<evidence type="ECO:0000313" key="33">
    <source>
        <dbReference type="EMBL" id="NMO16395.1"/>
    </source>
</evidence>
<sequence>MTLKEILFAAKARGVMLRVDGENLAFNAPKGALTPELRQAIVEHKAELIAFLKAGDAASRAPILRQPLADTEPGPLAAGQARLWFLDRLVPGSALYNLHFELRMKGVLDVGALRASLSALVERHAMLRAIFPEVEGRPSLVVTPAGTWELPVIDLRGLAPEAREAELRRRSAEHAAGPFDLARGPMMRTTLVSLDTEDHVLLVSQHHIITDGWSSGVFFRDLAELYTAFRAGTRPALPELPVRFSDYARWQETALQGDEEKQAEAWWKETLAALPRLDLPTQRSPAKGPSYAGDAYSFALPAELSAKLKELAGRESCTLYVTLLTVWASLLHRYTQQADFGIGTATAGRDRNELRELVGFFVNTLVLRCDLSGDPDGVTLMHRLRRVAEDALKHQEVPFDRIVNAAGASRGRDLNPLFRASFVLENVHFPDFNLPGLTCSMKTQRADGAVAGTAKFELGLTMIESQGALSATIEYATDLFDAATIERIAGHFRVLAEGLVANPKVRLSQLPLLTEAERRQLLVTWNETAAEFPRERCIHELFEAQVQKSPDAVALVFEGRQLTYRELNERANQLAHHLRALGVGPEVLVGLCVERSLEMVIGLFGILKAGGAYVPLDPTYPADRLAYMVDNAQARVLVTEARLAERMPPHSAHVVRFDADAAELAARPVTDLPAASSPETLVHVLYTSGSTGRPKGVEITQRSVLNLLMDVARRTRLSAEDRVLAVTSLSFDIAALELILPFLVGARVEVASRMLGMDARALRRRLEESGATMMQATPSRWQIVLASGWQGTPTFKILTAGEAVTPELCNQLAARAGYVLNGYGPTETAIYSCAHPLTPTDGLVPIGRPVANTRVYVLDRDLQPVPVGVPGELYIGGIGVARGYRGRPELTAERFINDPFTPGERLYRTGDLCRYRPDGLLDYLGRIDHQVKIRGYRIELGEIETTLSSHAAVKACVVVAREDVPGDRRLVAYVVLGDKSTDEGSLRDHLKQTLPDHMVPSAFVVLDALPLSPNGKVDRQKLPAPASAAPSAVQAPVAPRNELERTLQAIWKEVLRVEAVGLTDNFFDVGGHSLLLSQVSALLHKATGREVSIVELFEHPTIASLARYLAPASETSAAPVRARRRASTSESGVAIIGFSGRFPGAEDLDAFWKNLAGGVESTSFFTEEELGAAGVAPHLLSDPTYVKAKGVLRGADEFDASFFKYSPREAAQIDPQHRVFLECAWEALESAGTIPEANGPRIGVFAGASGINGLRMHESRAANVGEFLQSYYSTGADFLATRVSYKLDLKGPSLTVQTACSTSLVAVHLACRSLLDGECEMALAGGVSITLPLVTGYPYQEGLILSPDGHCRAFDEKAQGTLFGNGVGVVLLKRLEDALADGDTIHAVIRASAINNDGAAKVGYTAPSVAGQAEVISQALAAANVTPEDIGYVEAHGTATPLGDPIEVAALTRVFRQSTQRKGFCALGTVKSNFGHLDAAAGIAGLLKAVLSLKHRQIPPSLHFERPNPNLGLADSPFYVSTQLTDWPSTGKSPRRAGVSSFGIGGTNAHVVVEEAPEVKAAPSAPERAAELFVLSAKTASALDAQAARLAAHVKENPEQGLGDVAFSLATTRAAMEQRLAVVASSREALLETLDAAAKGETPTGVVRGATSSVRGKVAFLFTGQGAQVAGMGRGLHAAWPAFREAFDRCVALFDGELKLERPLREVMWAEPGSADAGLLDQTGYTQPALFTVEYALWALWRSWGVEPELVAGHSIGELVAAHVAGVFSLEDAVRLVAARGRLMQALPSGGAMVSIAAAEEEVAAAVKPHAATVSIAAVNGPKQVVIAGEAEAVKAIAAEFSGRGVRTKALTVSHAFHSPLMAPMLAGFQQVAEKVKYQAATLPLVSNVSGKLAGGEVGTAAYWVRHVREAVRFADGVKALDEAGAGVFVEVGPKATLLGMVPACLPEAKPEVVASLRSGRDEAASILEGLAGFWATGGAPRWASVFPSGGQRVRLPTYSWQRERFQVVSSEASVAQAGEPTGHPLLGVKLPVAGTRAVFESVVGLDTQGWLGDHRVAGQTVVPGAAIAELVRAAASHEATGPVHVTGLVLQAPLMLAEKGARRLQVVLTETEGVLNAAVYSRPAEGGSGTGWTQHATATVSSKETVASPLDLAGARARCAEALDVAATYATIAQRGLAYGPAFQGMRSLWRGESEALAEIVLPESARAEGYGVHPALLDAALQAVAAATPASEKEELFLPFEIGGFFVHQPGAEAAWVHVRLQRGAGVMADVTLTDASGTVVAEVKELRFRQADKEALRRVKRDAPVEAFYRLEWRETPLAEAPPVRAEGSWVVVASPESSLASELVARLGRGVVVPPSGVAAALAAESAVAGVVCLWQGRTGEAAPVAAQRVAAEGLAVVQALRGGKPVRLWWVTPGAVAVESDEAVDVATATAWGLGRTVSQEHPELGCTLVDVTPGAGAVDALVREFGSGSDENQVAWRGGRRHAARLVRAKSADDAMPGTEDYQLQTRRKGTLDALHLAPAECRAPAPGEVQLEVRASGLNFRDVLNALGMYPGEAGPLGSECAGEVVAIGEGVQGLSVGDAVMAMAPGTFRRFVTVDARLVAPVPAGLSFEQAATIPIAFLTAWYALHDLGALKPGERLLVHAAAGGVGMAAVQIGRMLGAEVVATASPSKWDVVRSLGVTQLASSRTVEFASALRQASGGKGVDVVLNALAGEFVDASLSLLSAGGRMLEMGKTDLRDPAAVAAKYPGVSYQVFDMADAGPVRIGEMLAAISAAFAAGHLRPHPVKTFPITEAETAFRFMGQAKHVGKLALMPPRPSRPPANGSVLVTGGLGALGLHVAKWLATEGAAHLVLTGRRGLETPGAAEAVAELEKLGARVTVAAVDVADRQGLAAVLRALPAELPLRGVIHAAGVLDDGVLAEQNAERFARVLAPKVDGTWNLHELTASADLAFFVMFSSVSGLLGAAGQSNYAAANTFLDALAAHRRSRGLPAQSLAWGAWAEGGMASGNQARLARKGIQALTAAEGVALLGQALSRSEEQLAVVRLDLEATGRALTSGSAVPPLWRALVRASAPQGTGSTKETWSARLAGLPPARRAEEVRAAVRAEVARVLSLDTVPADRPMQELGLDSLMAVELRNALGRRVGASLPATLAFDYPTVDALTQWLLQDILVVKEAEAPRPVTAAPRASSDEPIAIIGMGCRFPGGVSDPESYWRLLDEGLDAITEVPRTRWDVDALYDPNPDAPGKMATRSGGFLSDIDQFDPAFFGISPREATAMDPQQRLLLETSWEALERAGLSPEKLMGSDTGVFVGHIYREYATLGGGGLEALDGYVGSGAAASVASGRISYVLGLKGPSLTVDTACSSSLVTVHLACQALRNGECSTALAGGVAVMLTPASFVEFSRLRGLAPDGRCKPFAASADGAGWSEGCGMIVLKRLSDAQRDGDPILAVIRGTAVNQDGRSNGLTAPNGPSQQAVIRRALEQAGLTPADVDYVECHGTGTKLGDPIEVQALGAALAPGRAADKPVVIGSVKSNIGHTQSAAGVAGIIKVVLSLRHGRIPKSLHFDAPSPHIPWAELPVKVAAEPVEWPRNGTPRRAGVSSFGISGTNAHAVLEEAPMAPSAPAAPARATELFVLSGKSQGALEAQAAQLAKRVEANPEQGLGDVAFSLATTRAPMDQRLAVVAGSRDGLRAALEAVAKGQTPVGAVRGRLPIGGVPKVVFVFPGQGSQWLGMGRKLLAEEPAFREALEACDKAIQAEVGWSLLKELAADESTSQLGRIDVVQPVLFAVEVALAALWRAWGVEPDAVVGHSMGEVAAAYVAGALSLEDAVAIICRRSVLLRRISGQGEMAVVELSRAEAEAALVGYEDRLSVAVSNSPRSTVLAGDSTALAEVLTLLEAKKVFCRRVKVDVASHSPQVDPLREDLLAALRQLAPKQATVAMLSTVTGELLEGGELVASYWADNLRQPVRFGDAVKELLDGGHGLFIEMSPHPILTMPVEEIRRASGKDGAALGSLRRGQDERSALLETLGALWTQGYSVAWERQFPAGCRRVALPTYAWQRERYWVEAQVSVVTGAGRRGHAGGHPLLGEGLTISTQAGTRLWETTLDVQRLPWLGDHRVQGAVVLPGTAYLEMALSSGAEALGDGPLELANVVFADALTLASDAAVQVQVVTTEEQSGRLRFQVASRASGSGATSFRVRARGALRRAQGAEAPAKLDVAALRARLGAGVAATETYAKLSATGLEYGPAFQGMTELWRGEGEALGRVQLPEAAGSGTAYRLHPALLDACFHVTGGIFASEGEGATWMPVEVGSLRLWQRPSGELWCHARRVDGGTETVDRRGVDLRIVDATGAVVAELSGLVVQRRSEVAVRREEDNTFLELDWERAAVGKPRLTAGRWLLLGGGAFGEALRSALEAAGHAVKLAPVDEASSTGLRSVMANAFGGQAPTAVVHLGSLDAGRGLDLATVEAALVRGGDSVLATVQAVTSAGFRDAPRLWVLTRGAQAVGAGEVSVAQAPVLGLCRTLAMEHMDLRCASVDLDPSLPNGEVDALVAELLADDAEDEIAFRGGERRVARLVQKAPEGTRREKLEPAGQRAFRLESDEPGVLEHLVLRATERRPPGPGEVEIAVEAAGLGFLDVLLATGVVRDDARGPTVLGGECAGRIVAVGEGVTGLSVGQPVIALANGAVASHVTTSAVQVLPRPSGLSAVEAAAMPIACVTAWYALARVARLQKGERVLIHAATGGVGLAAVRWAQHVGAEVYATAGTPEKRAYLESLGIKYVSDSRSDRFVTDVREWTGGEGVDVVLNSLSGELIDRSFELLRDDGRFVELGKRDSQLGLPPFLRNLSFSLVDLRGMLLKQPARVRALFEEVSRLFEAKVFTAPPITSLPISQAPEAFRKMVQAQHLGKVVLTVDGAEVRIRVPAVSGASIRSDGSYLVTGGLGGLGLGAAGWLAQQGAGHLVLVGRTGASTPGQQAAIAALKALGAKVTVAKADVAERAQLERVLADIAASGMPLRGVLHAAGVADDGPLAQQTQSRLRKVMAPKVRGALHLHELTRQARLDFFVLYASGAGLLGSPQQGTASAANAFLDALAHHRRAQGLPALGIDWGTFAEVGMAAAQESRGVRGLSPGEGLTALARLLDSERAQVAVVPLDIRRWVEFFPAAASSRRLSRLAAAQRSRTGRGEGNRDLLQRLAAADPRTKVALVQDCIGAHVAQVLRLPEARLDMGAPLTSLGMDSLMGLELRNRIEAALGITVPATLLWTYPTVAALSEHLVRLVGGPGAAEVTPPPAPEPEKAPTQIAQEVAQLDEAGLLALLDEEFALAKRKRK</sequence>
<dbReference type="SUPFAM" id="SSF56801">
    <property type="entry name" value="Acetyl-CoA synthetase-like"/>
    <property type="match status" value="1"/>
</dbReference>
<dbReference type="InterPro" id="IPR020806">
    <property type="entry name" value="PKS_PP-bd"/>
</dbReference>
<dbReference type="SUPFAM" id="SSF50129">
    <property type="entry name" value="GroES-like"/>
    <property type="match status" value="2"/>
</dbReference>
<dbReference type="SMART" id="SM00827">
    <property type="entry name" value="PKS_AT"/>
    <property type="match status" value="2"/>
</dbReference>
<dbReference type="FunFam" id="3.40.47.10:FF:000019">
    <property type="entry name" value="Polyketide synthase type I"/>
    <property type="match status" value="1"/>
</dbReference>
<dbReference type="InterPro" id="IPR016036">
    <property type="entry name" value="Malonyl_transacylase_ACP-bd"/>
</dbReference>
<dbReference type="Pfam" id="PF00109">
    <property type="entry name" value="ketoacyl-synt"/>
    <property type="match status" value="2"/>
</dbReference>
<dbReference type="InterPro" id="IPR023213">
    <property type="entry name" value="CAT-like_dom_sf"/>
</dbReference>
<dbReference type="CDD" id="cd05930">
    <property type="entry name" value="A_NRPS"/>
    <property type="match status" value="1"/>
</dbReference>
<dbReference type="Gene3D" id="3.40.50.720">
    <property type="entry name" value="NAD(P)-binding Rossmann-like Domain"/>
    <property type="match status" value="4"/>
</dbReference>
<dbReference type="Gene3D" id="3.40.50.11460">
    <property type="match status" value="1"/>
</dbReference>
<dbReference type="PROSITE" id="PS00012">
    <property type="entry name" value="PHOSPHOPANTETHEINE"/>
    <property type="match status" value="2"/>
</dbReference>
<comment type="catalytic activity">
    <reaction evidence="20">
        <text>docosanoyl-[(phenol)carboxyphthiodiolenone synthase] + 2 (S)-methylmalonyl-CoA + 3 malonyl-CoA + 5 NADPH + 10 H(+) = C34-carboxyphthiodiolenone-[(phenol)carboxyphthiodiolenone synthase] + 5 CO2 + 5 NADP(+) + 5 CoA + 2 H2O</text>
        <dbReference type="Rhea" id="RHEA:57752"/>
        <dbReference type="Rhea" id="RHEA-COMP:14987"/>
        <dbReference type="Rhea" id="RHEA-COMP:14988"/>
        <dbReference type="ChEBI" id="CHEBI:15377"/>
        <dbReference type="ChEBI" id="CHEBI:15378"/>
        <dbReference type="ChEBI" id="CHEBI:16526"/>
        <dbReference type="ChEBI" id="CHEBI:57287"/>
        <dbReference type="ChEBI" id="CHEBI:57327"/>
        <dbReference type="ChEBI" id="CHEBI:57384"/>
        <dbReference type="ChEBI" id="CHEBI:57783"/>
        <dbReference type="ChEBI" id="CHEBI:58349"/>
        <dbReference type="ChEBI" id="CHEBI:142237"/>
        <dbReference type="ChEBI" id="CHEBI:142238"/>
        <dbReference type="EC" id="2.3.1.292"/>
    </reaction>
</comment>
<evidence type="ECO:0000256" key="15">
    <source>
        <dbReference type="ARBA" id="ARBA00023268"/>
    </source>
</evidence>
<dbReference type="SUPFAM" id="SSF53901">
    <property type="entry name" value="Thiolase-like"/>
    <property type="match status" value="2"/>
</dbReference>
<dbReference type="Pfam" id="PF08659">
    <property type="entry name" value="KR"/>
    <property type="match status" value="2"/>
</dbReference>
<keyword evidence="12" id="KW-0560">Oxidoreductase</keyword>
<comment type="catalytic activity">
    <reaction evidence="21">
        <text>icosanoyl-[(phenol)carboxyphthiodiolenone synthase] + 2 (S)-methylmalonyl-CoA + 3 malonyl-CoA + 5 NADPH + 10 H(+) = C32-carboxyphthiodiolenone-[(phenol)carboxyphthiodiolenone synthase] + 5 CO2 + 5 NADP(+) + 5 CoA + 2 H2O</text>
        <dbReference type="Rhea" id="RHEA:57748"/>
        <dbReference type="Rhea" id="RHEA-COMP:14985"/>
        <dbReference type="Rhea" id="RHEA-COMP:14986"/>
        <dbReference type="ChEBI" id="CHEBI:15377"/>
        <dbReference type="ChEBI" id="CHEBI:15378"/>
        <dbReference type="ChEBI" id="CHEBI:16526"/>
        <dbReference type="ChEBI" id="CHEBI:57287"/>
        <dbReference type="ChEBI" id="CHEBI:57327"/>
        <dbReference type="ChEBI" id="CHEBI:57384"/>
        <dbReference type="ChEBI" id="CHEBI:57783"/>
        <dbReference type="ChEBI" id="CHEBI:58349"/>
        <dbReference type="ChEBI" id="CHEBI:87848"/>
        <dbReference type="ChEBI" id="CHEBI:142236"/>
        <dbReference type="EC" id="2.3.1.292"/>
    </reaction>
</comment>
<evidence type="ECO:0000256" key="8">
    <source>
        <dbReference type="ARBA" id="ARBA00022679"/>
    </source>
</evidence>
<dbReference type="GO" id="GO:0044550">
    <property type="term" value="P:secondary metabolite biosynthetic process"/>
    <property type="evidence" value="ECO:0007669"/>
    <property type="project" value="UniProtKB-ARBA"/>
</dbReference>
<comment type="cofactor">
    <cofactor evidence="2">
        <name>pantetheine 4'-phosphate</name>
        <dbReference type="ChEBI" id="CHEBI:47942"/>
    </cofactor>
</comment>
<dbReference type="InterPro" id="IPR020845">
    <property type="entry name" value="AMP-binding_CS"/>
</dbReference>
<dbReference type="InterPro" id="IPR014031">
    <property type="entry name" value="Ketoacyl_synth_C"/>
</dbReference>
<evidence type="ECO:0000256" key="23">
    <source>
        <dbReference type="ARBA" id="ARBA00058455"/>
    </source>
</evidence>
<feature type="domain" description="Carrier" evidence="30">
    <location>
        <begin position="1038"/>
        <end position="1113"/>
    </location>
</feature>
<dbReference type="InterPro" id="IPR057326">
    <property type="entry name" value="KR_dom"/>
</dbReference>
<dbReference type="FunFam" id="3.40.50.720:FF:000209">
    <property type="entry name" value="Polyketide synthase Pks12"/>
    <property type="match status" value="2"/>
</dbReference>
<dbReference type="InterPro" id="IPR025110">
    <property type="entry name" value="AMP-bd_C"/>
</dbReference>
<dbReference type="Pfam" id="PF00501">
    <property type="entry name" value="AMP-binding"/>
    <property type="match status" value="1"/>
</dbReference>
<dbReference type="CDD" id="cd05195">
    <property type="entry name" value="enoyl_red"/>
    <property type="match status" value="2"/>
</dbReference>
<evidence type="ECO:0000256" key="1">
    <source>
        <dbReference type="ARBA" id="ARBA00001937"/>
    </source>
</evidence>
<feature type="domain" description="Ketosynthase family 3 (KS3)" evidence="31">
    <location>
        <begin position="3197"/>
        <end position="3622"/>
    </location>
</feature>
<dbReference type="RefSeq" id="WP_169345686.1">
    <property type="nucleotide sequence ID" value="NZ_JABBJJ010000066.1"/>
</dbReference>
<keyword evidence="34" id="KW-1185">Reference proteome</keyword>
<feature type="domain" description="Carrier" evidence="30">
    <location>
        <begin position="5211"/>
        <end position="5288"/>
    </location>
</feature>
<dbReference type="CDD" id="cd00833">
    <property type="entry name" value="PKS"/>
    <property type="match status" value="2"/>
</dbReference>
<dbReference type="InterPro" id="IPR049900">
    <property type="entry name" value="PKS_mFAS_DH"/>
</dbReference>
<evidence type="ECO:0000256" key="22">
    <source>
        <dbReference type="ARBA" id="ARBA00054155"/>
    </source>
</evidence>
<dbReference type="InterPro" id="IPR001242">
    <property type="entry name" value="Condensation_dom"/>
</dbReference>
<dbReference type="Pfam" id="PF02801">
    <property type="entry name" value="Ketoacyl-synt_C"/>
    <property type="match status" value="2"/>
</dbReference>
<feature type="domain" description="PKS/mFAS DH" evidence="32">
    <location>
        <begin position="2024"/>
        <end position="2300"/>
    </location>
</feature>
<dbReference type="FunFam" id="2.30.38.10:FF:000001">
    <property type="entry name" value="Non-ribosomal peptide synthetase PvdI"/>
    <property type="match status" value="1"/>
</dbReference>
<feature type="region of interest" description="N-terminal hotdog fold" evidence="29">
    <location>
        <begin position="4092"/>
        <end position="4219"/>
    </location>
</feature>
<dbReference type="SUPFAM" id="SSF51735">
    <property type="entry name" value="NAD(P)-binding Rossmann-fold domains"/>
    <property type="match status" value="6"/>
</dbReference>
<dbReference type="Gene3D" id="3.30.70.3290">
    <property type="match status" value="2"/>
</dbReference>
<dbReference type="InterPro" id="IPR016035">
    <property type="entry name" value="Acyl_Trfase/lysoPLipase"/>
</dbReference>
<keyword evidence="5" id="KW-0596">Phosphopantetheine</keyword>
<dbReference type="InterPro" id="IPR045851">
    <property type="entry name" value="AMP-bd_C_sf"/>
</dbReference>
<dbReference type="Gene3D" id="3.40.366.10">
    <property type="entry name" value="Malonyl-Coenzyme A Acyl Carrier Protein, domain 2"/>
    <property type="match status" value="2"/>
</dbReference>
<dbReference type="Gene3D" id="1.10.1200.10">
    <property type="entry name" value="ACP-like"/>
    <property type="match status" value="3"/>
</dbReference>
<keyword evidence="10" id="KW-0276">Fatty acid metabolism</keyword>
<comment type="catalytic activity">
    <reaction evidence="19">
        <text>19-(4-hydroxyphenyl)nonadecanoyl-[(phenol)carboxyphthiodiolenone synthase] + 2 (S)-methylmalonyl-CoA + 3 malonyl-CoA + 5 NADPH + 10 H(+) = C37-(phenol)carboxyphthiodiolenone-[(phenol)carboxyphthiodiolenone synthase] + 5 CO2 + 5 NADP(+) + 5 CoA + 2 H2O</text>
        <dbReference type="Rhea" id="RHEA:57760"/>
        <dbReference type="Rhea" id="RHEA-COMP:14273"/>
        <dbReference type="Rhea" id="RHEA-COMP:14990"/>
        <dbReference type="ChEBI" id="CHEBI:15377"/>
        <dbReference type="ChEBI" id="CHEBI:15378"/>
        <dbReference type="ChEBI" id="CHEBI:16526"/>
        <dbReference type="ChEBI" id="CHEBI:57287"/>
        <dbReference type="ChEBI" id="CHEBI:57327"/>
        <dbReference type="ChEBI" id="CHEBI:57384"/>
        <dbReference type="ChEBI" id="CHEBI:57783"/>
        <dbReference type="ChEBI" id="CHEBI:58349"/>
        <dbReference type="ChEBI" id="CHEBI:133301"/>
        <dbReference type="ChEBI" id="CHEBI:142260"/>
        <dbReference type="EC" id="2.3.1.292"/>
    </reaction>
</comment>
<dbReference type="GO" id="GO:0004315">
    <property type="term" value="F:3-oxoacyl-[acyl-carrier-protein] synthase activity"/>
    <property type="evidence" value="ECO:0007669"/>
    <property type="project" value="InterPro"/>
</dbReference>
<dbReference type="InterPro" id="IPR036291">
    <property type="entry name" value="NAD(P)-bd_dom_sf"/>
</dbReference>
<feature type="active site" description="Proton acceptor; for dehydratase activity" evidence="29">
    <location>
        <position position="2055"/>
    </location>
</feature>
<comment type="subcellular location">
    <subcellularLocation>
        <location evidence="3">Cytoplasm</location>
    </subcellularLocation>
</comment>
<feature type="region of interest" description="C-terminal hotdog fold" evidence="29">
    <location>
        <begin position="4234"/>
        <end position="4379"/>
    </location>
</feature>
<evidence type="ECO:0000259" key="30">
    <source>
        <dbReference type="PROSITE" id="PS50075"/>
    </source>
</evidence>
<dbReference type="GO" id="GO:0034081">
    <property type="term" value="C:polyketide synthase complex"/>
    <property type="evidence" value="ECO:0007669"/>
    <property type="project" value="UniProtKB-ARBA"/>
</dbReference>
<dbReference type="InterPro" id="IPR044894">
    <property type="entry name" value="TubC_N_sf"/>
</dbReference>
<dbReference type="PROSITE" id="PS00606">
    <property type="entry name" value="KS3_1"/>
    <property type="match status" value="2"/>
</dbReference>
<dbReference type="Pfam" id="PF13602">
    <property type="entry name" value="ADH_zinc_N_2"/>
    <property type="match status" value="1"/>
</dbReference>
<dbReference type="InterPro" id="IPR014030">
    <property type="entry name" value="Ketoacyl_synth_N"/>
</dbReference>
<name>A0A848LGH8_9BACT</name>
<reference evidence="33 34" key="1">
    <citation type="submission" date="2020-04" db="EMBL/GenBank/DDBJ databases">
        <title>Draft genome of Pyxidicoccus fallax type strain.</title>
        <authorList>
            <person name="Whitworth D.E."/>
        </authorList>
    </citation>
    <scope>NUCLEOTIDE SEQUENCE [LARGE SCALE GENOMIC DNA]</scope>
    <source>
        <strain evidence="33 34">DSM 14698</strain>
    </source>
</reference>
<dbReference type="InterPro" id="IPR011032">
    <property type="entry name" value="GroES-like_sf"/>
</dbReference>
<comment type="function">
    <text evidence="23">Part of the PpsABCDE complex involved in the biosynthesis of the lipid core common to phthiocerols and phenolphthiocerols by successive additions of malonyl-CoA or methylmalonyl-CoA extender units. PpsA can accept as substrate the activated forms of either icosanoyl (C20), docosanoyl (C22) or lignoceroyl (C24) groups from FadD26, or a (4-hydroxyphenyl)-C17 or (4-hydroxyphenyl)-C19 fatty acyl from FadD29. PpsA initiates the biosynthesis and extends its substrate using a malonyl-CoA extender unit. The PpsB and PpsC proteins add the second and third malonyl-CoA extender units. PpsD adds an (R)-methylmalonyl unit and PpsE adds a second (R)-methylmalonyl unit. The incorporation of the methylmalonyl units results in formation of two branched methyl groups in the elongated product.</text>
</comment>
<dbReference type="GO" id="GO:0006633">
    <property type="term" value="P:fatty acid biosynthetic process"/>
    <property type="evidence" value="ECO:0007669"/>
    <property type="project" value="InterPro"/>
</dbReference>
<dbReference type="Proteomes" id="UP000518300">
    <property type="component" value="Unassembled WGS sequence"/>
</dbReference>
<evidence type="ECO:0000256" key="12">
    <source>
        <dbReference type="ARBA" id="ARBA00023002"/>
    </source>
</evidence>
<dbReference type="PANTHER" id="PTHR43775:SF37">
    <property type="entry name" value="SI:DKEY-61P9.11"/>
    <property type="match status" value="1"/>
</dbReference>
<comment type="caution">
    <text evidence="33">The sequence shown here is derived from an EMBL/GenBank/DDBJ whole genome shotgun (WGS) entry which is preliminary data.</text>
</comment>
<evidence type="ECO:0000313" key="34">
    <source>
        <dbReference type="Proteomes" id="UP000518300"/>
    </source>
</evidence>
<dbReference type="SMART" id="SM00826">
    <property type="entry name" value="PKS_DH"/>
    <property type="match status" value="2"/>
</dbReference>
<comment type="catalytic activity">
    <reaction evidence="18">
        <text>17-(4-hydroxyphenyl)heptadecanoyl-[(phenol)carboxyphthiodiolenone synthase] + 2 (S)-methylmalonyl-CoA + 3 malonyl-CoA + 5 NADPH + 10 H(+) = C35-(phenol)carboxyphthiodiolenone-[(phenol)carboxyphthiodiolenone synthase] + 5 CO2 + 5 NADP(+) + 5 CoA + 2 H2O</text>
        <dbReference type="Rhea" id="RHEA:57756"/>
        <dbReference type="Rhea" id="RHEA-COMP:14272"/>
        <dbReference type="Rhea" id="RHEA-COMP:14989"/>
        <dbReference type="ChEBI" id="CHEBI:15377"/>
        <dbReference type="ChEBI" id="CHEBI:15378"/>
        <dbReference type="ChEBI" id="CHEBI:16526"/>
        <dbReference type="ChEBI" id="CHEBI:57287"/>
        <dbReference type="ChEBI" id="CHEBI:57327"/>
        <dbReference type="ChEBI" id="CHEBI:57384"/>
        <dbReference type="ChEBI" id="CHEBI:57783"/>
        <dbReference type="ChEBI" id="CHEBI:58349"/>
        <dbReference type="ChEBI" id="CHEBI:133300"/>
        <dbReference type="ChEBI" id="CHEBI:142259"/>
        <dbReference type="EC" id="2.3.1.292"/>
    </reaction>
</comment>
<evidence type="ECO:0000256" key="29">
    <source>
        <dbReference type="PROSITE-ProRule" id="PRU01363"/>
    </source>
</evidence>
<keyword evidence="9" id="KW-0677">Repeat</keyword>
<evidence type="ECO:0000259" key="32">
    <source>
        <dbReference type="PROSITE" id="PS52019"/>
    </source>
</evidence>
<comment type="cofactor">
    <cofactor evidence="1">
        <name>NADP(+)</name>
        <dbReference type="ChEBI" id="CHEBI:58349"/>
    </cofactor>
</comment>
<dbReference type="FunFam" id="1.10.1200.10:FF:000005">
    <property type="entry name" value="Nonribosomal peptide synthetase 1"/>
    <property type="match status" value="1"/>
</dbReference>
<keyword evidence="6" id="KW-0963">Cytoplasm</keyword>
<evidence type="ECO:0000256" key="20">
    <source>
        <dbReference type="ARBA" id="ARBA00052119"/>
    </source>
</evidence>
<dbReference type="InterPro" id="IPR049552">
    <property type="entry name" value="PKS_DH_N"/>
</dbReference>
<dbReference type="Gene3D" id="3.30.559.10">
    <property type="entry name" value="Chloramphenicol acetyltransferase-like domain"/>
    <property type="match status" value="1"/>
</dbReference>
<dbReference type="PROSITE" id="PS01162">
    <property type="entry name" value="QOR_ZETA_CRYSTAL"/>
    <property type="match status" value="1"/>
</dbReference>
<dbReference type="InterPro" id="IPR018201">
    <property type="entry name" value="Ketoacyl_synth_AS"/>
</dbReference>
<dbReference type="NCBIfam" id="TIGR01733">
    <property type="entry name" value="AA-adenyl-dom"/>
    <property type="match status" value="1"/>
</dbReference>
<dbReference type="PROSITE" id="PS50075">
    <property type="entry name" value="CARRIER"/>
    <property type="match status" value="3"/>
</dbReference>
<dbReference type="FunFam" id="3.40.50.12780:FF:000012">
    <property type="entry name" value="Non-ribosomal peptide synthetase"/>
    <property type="match status" value="1"/>
</dbReference>
<evidence type="ECO:0000256" key="10">
    <source>
        <dbReference type="ARBA" id="ARBA00022832"/>
    </source>
</evidence>
<feature type="active site" description="Proton acceptor; for dehydratase activity" evidence="29">
    <location>
        <position position="4125"/>
    </location>
</feature>
<dbReference type="InterPro" id="IPR014043">
    <property type="entry name" value="Acyl_transferase_dom"/>
</dbReference>
<dbReference type="EMBL" id="JABBJJ010000066">
    <property type="protein sequence ID" value="NMO16395.1"/>
    <property type="molecule type" value="Genomic_DNA"/>
</dbReference>
<keyword evidence="14" id="KW-0443">Lipid metabolism</keyword>
<keyword evidence="16" id="KW-0012">Acyltransferase</keyword>
<comment type="similarity">
    <text evidence="4">Belongs to the ATP-dependent AMP-binding enzyme family.</text>
</comment>
<dbReference type="InterPro" id="IPR032821">
    <property type="entry name" value="PKS_assoc"/>
</dbReference>
<dbReference type="Gene3D" id="3.30.559.30">
    <property type="entry name" value="Nonribosomal peptide synthetase, condensation domain"/>
    <property type="match status" value="1"/>
</dbReference>
<dbReference type="InterPro" id="IPR041464">
    <property type="entry name" value="TubC_N"/>
</dbReference>
<dbReference type="InterPro" id="IPR000873">
    <property type="entry name" value="AMP-dep_synth/lig_dom"/>
</dbReference>
<dbReference type="InterPro" id="IPR002364">
    <property type="entry name" value="Quin_OxRdtase/zeta-crystal_CS"/>
</dbReference>
<dbReference type="InterPro" id="IPR049551">
    <property type="entry name" value="PKS_DH_C"/>
</dbReference>
<evidence type="ECO:0000259" key="31">
    <source>
        <dbReference type="PROSITE" id="PS52004"/>
    </source>
</evidence>
<dbReference type="InterPro" id="IPR020807">
    <property type="entry name" value="PKS_DH"/>
</dbReference>
<gene>
    <name evidence="33" type="ORF">HG543_16255</name>
</gene>
<comment type="function">
    <text evidence="22">Involved in production of the polyketide antibiotic thailandamide.</text>
</comment>
<dbReference type="SUPFAM" id="SSF47336">
    <property type="entry name" value="ACP-like"/>
    <property type="match status" value="3"/>
</dbReference>
<dbReference type="InterPro" id="IPR013154">
    <property type="entry name" value="ADH-like_N"/>
</dbReference>
<dbReference type="PANTHER" id="PTHR43775">
    <property type="entry name" value="FATTY ACID SYNTHASE"/>
    <property type="match status" value="1"/>
</dbReference>
<dbReference type="PROSITE" id="PS00455">
    <property type="entry name" value="AMP_BINDING"/>
    <property type="match status" value="1"/>
</dbReference>
<evidence type="ECO:0000256" key="28">
    <source>
        <dbReference type="ARBA" id="ARBA00084020"/>
    </source>
</evidence>
<feature type="domain" description="PKS/mFAS DH" evidence="32">
    <location>
        <begin position="4092"/>
        <end position="4379"/>
    </location>
</feature>
<evidence type="ECO:0000256" key="18">
    <source>
        <dbReference type="ARBA" id="ARBA00050973"/>
    </source>
</evidence>
<evidence type="ECO:0000256" key="26">
    <source>
        <dbReference type="ARBA" id="ARBA00075053"/>
    </source>
</evidence>
<dbReference type="EC" id="2.3.1.292" evidence="24"/>
<dbReference type="Gene3D" id="3.30.300.30">
    <property type="match status" value="1"/>
</dbReference>
<protein>
    <recommendedName>
        <fullName evidence="25">Phenolphthiocerol/phthiocerol polyketide synthase subunit E</fullName>
        <ecNumber evidence="24">2.3.1.292</ecNumber>
    </recommendedName>
    <alternativeName>
        <fullName evidence="27">(Phenol)carboxyphthiodiolenone synthase subunit E</fullName>
    </alternativeName>
    <alternativeName>
        <fullName evidence="28">Beta-ketoacyl-acyl-carrier-protein synthase I</fullName>
    </alternativeName>
    <alternativeName>
        <fullName evidence="26">Phthiocerol synthesis polyketide synthase type I PpsE</fullName>
    </alternativeName>
</protein>
<dbReference type="InterPro" id="IPR020841">
    <property type="entry name" value="PKS_Beta-ketoAc_synthase_dom"/>
</dbReference>
<feature type="active site" description="Proton donor; for dehydratase activity" evidence="29">
    <location>
        <position position="4294"/>
    </location>
</feature>
<evidence type="ECO:0000256" key="17">
    <source>
        <dbReference type="ARBA" id="ARBA00029443"/>
    </source>
</evidence>
<dbReference type="Gene3D" id="3.40.47.10">
    <property type="match status" value="2"/>
</dbReference>
<feature type="active site" description="Proton donor; for dehydratase activity" evidence="29">
    <location>
        <position position="2220"/>
    </location>
</feature>
<dbReference type="Pfam" id="PF00698">
    <property type="entry name" value="Acyl_transf_1"/>
    <property type="match status" value="2"/>
</dbReference>
<dbReference type="Pfam" id="PF00550">
    <property type="entry name" value="PP-binding"/>
    <property type="match status" value="3"/>
</dbReference>
<keyword evidence="7" id="KW-0597">Phosphoprotein</keyword>
<dbReference type="SMART" id="SM00829">
    <property type="entry name" value="PKS_ER"/>
    <property type="match status" value="2"/>
</dbReference>
<accession>A0A848LGH8</accession>
<dbReference type="GO" id="GO:0008270">
    <property type="term" value="F:zinc ion binding"/>
    <property type="evidence" value="ECO:0007669"/>
    <property type="project" value="InterPro"/>
</dbReference>
<evidence type="ECO:0000256" key="3">
    <source>
        <dbReference type="ARBA" id="ARBA00004496"/>
    </source>
</evidence>
<organism evidence="33 34">
    <name type="scientific">Pyxidicoccus fallax</name>
    <dbReference type="NCBI Taxonomy" id="394095"/>
    <lineage>
        <taxon>Bacteria</taxon>
        <taxon>Pseudomonadati</taxon>
        <taxon>Myxococcota</taxon>
        <taxon>Myxococcia</taxon>
        <taxon>Myxococcales</taxon>
        <taxon>Cystobacterineae</taxon>
        <taxon>Myxococcaceae</taxon>
        <taxon>Pyxidicoccus</taxon>
    </lineage>
</organism>
<evidence type="ECO:0000256" key="19">
    <source>
        <dbReference type="ARBA" id="ARBA00051971"/>
    </source>
</evidence>
<dbReference type="SMART" id="SM01294">
    <property type="entry name" value="PKS_PP_betabranch"/>
    <property type="match status" value="2"/>
</dbReference>
<dbReference type="SUPFAM" id="SSF52777">
    <property type="entry name" value="CoA-dependent acyltransferases"/>
    <property type="match status" value="2"/>
</dbReference>
<feature type="region of interest" description="N-terminal hotdog fold" evidence="29">
    <location>
        <begin position="2024"/>
        <end position="2148"/>
    </location>
</feature>
<dbReference type="InterPro" id="IPR020843">
    <property type="entry name" value="ER"/>
</dbReference>
<dbReference type="GO" id="GO:0016491">
    <property type="term" value="F:oxidoreductase activity"/>
    <property type="evidence" value="ECO:0007669"/>
    <property type="project" value="UniProtKB-KW"/>
</dbReference>
<dbReference type="Pfam" id="PF00107">
    <property type="entry name" value="ADH_zinc_N"/>
    <property type="match status" value="1"/>
</dbReference>
<dbReference type="InterPro" id="IPR013968">
    <property type="entry name" value="PKS_KR"/>
</dbReference>
<dbReference type="SMART" id="SM00825">
    <property type="entry name" value="PKS_KS"/>
    <property type="match status" value="2"/>
</dbReference>
<dbReference type="Pfam" id="PF16197">
    <property type="entry name" value="KAsynt_C_assoc"/>
    <property type="match status" value="2"/>
</dbReference>
<evidence type="ECO:0000256" key="11">
    <source>
        <dbReference type="ARBA" id="ARBA00022857"/>
    </source>
</evidence>
<evidence type="ECO:0000256" key="13">
    <source>
        <dbReference type="ARBA" id="ARBA00023054"/>
    </source>
</evidence>
<dbReference type="GO" id="GO:0031177">
    <property type="term" value="F:phosphopantetheine binding"/>
    <property type="evidence" value="ECO:0007669"/>
    <property type="project" value="InterPro"/>
</dbReference>
<dbReference type="GO" id="GO:0043041">
    <property type="term" value="P:amino acid activation for nonribosomal peptide biosynthetic process"/>
    <property type="evidence" value="ECO:0007669"/>
    <property type="project" value="UniProtKB-ARBA"/>
</dbReference>
<feature type="region of interest" description="C-terminal hotdog fold" evidence="29">
    <location>
        <begin position="2161"/>
        <end position="2300"/>
    </location>
</feature>
<dbReference type="InterPro" id="IPR013149">
    <property type="entry name" value="ADH-like_C"/>
</dbReference>
<dbReference type="Pfam" id="PF13193">
    <property type="entry name" value="AMP-binding_C"/>
    <property type="match status" value="1"/>
</dbReference>
<dbReference type="InterPro" id="IPR016039">
    <property type="entry name" value="Thiolase-like"/>
</dbReference>
<evidence type="ECO:0000256" key="5">
    <source>
        <dbReference type="ARBA" id="ARBA00022450"/>
    </source>
</evidence>
<feature type="domain" description="Ketosynthase family 3 (KS3)" evidence="31">
    <location>
        <begin position="1130"/>
        <end position="1555"/>
    </location>
</feature>
<evidence type="ECO:0000256" key="27">
    <source>
        <dbReference type="ARBA" id="ARBA00078169"/>
    </source>
</evidence>
<evidence type="ECO:0000256" key="24">
    <source>
        <dbReference type="ARBA" id="ARBA00066974"/>
    </source>
</evidence>
<dbReference type="InterPro" id="IPR050091">
    <property type="entry name" value="PKS_NRPS_Biosynth_Enz"/>
</dbReference>
<keyword evidence="8" id="KW-0808">Transferase</keyword>
<evidence type="ECO:0000256" key="6">
    <source>
        <dbReference type="ARBA" id="ARBA00022490"/>
    </source>
</evidence>
<dbReference type="FunFam" id="3.40.47.10:FF:000042">
    <property type="entry name" value="Polyketide synthase Pks13"/>
    <property type="match status" value="1"/>
</dbReference>
<feature type="domain" description="Carrier" evidence="30">
    <location>
        <begin position="3101"/>
        <end position="3176"/>
    </location>
</feature>
<dbReference type="Pfam" id="PF00668">
    <property type="entry name" value="Condensation"/>
    <property type="match status" value="1"/>
</dbReference>
<dbReference type="Gene3D" id="3.40.50.980">
    <property type="match status" value="2"/>
</dbReference>
<keyword evidence="15" id="KW-0511">Multifunctional enzyme</keyword>
<evidence type="ECO:0000256" key="21">
    <source>
        <dbReference type="ARBA" id="ARBA00052745"/>
    </source>
</evidence>
<proteinExistence type="inferred from homology"/>
<dbReference type="Gene3D" id="2.30.38.10">
    <property type="entry name" value="Luciferase, Domain 3"/>
    <property type="match status" value="1"/>
</dbReference>
<dbReference type="Pfam" id="PF08240">
    <property type="entry name" value="ADH_N"/>
    <property type="match status" value="2"/>
</dbReference>
<dbReference type="FunFam" id="3.30.300.30:FF:000010">
    <property type="entry name" value="Enterobactin synthetase component F"/>
    <property type="match status" value="1"/>
</dbReference>
<evidence type="ECO:0000256" key="2">
    <source>
        <dbReference type="ARBA" id="ARBA00001957"/>
    </source>
</evidence>
<dbReference type="InterPro" id="IPR006162">
    <property type="entry name" value="Ppantetheine_attach_site"/>
</dbReference>